<dbReference type="InterPro" id="IPR001811">
    <property type="entry name" value="Chemokine_IL8-like_dom"/>
</dbReference>
<feature type="chain" id="PRO_5044715052" evidence="2">
    <location>
        <begin position="23"/>
        <end position="111"/>
    </location>
</feature>
<feature type="signal peptide" evidence="2">
    <location>
        <begin position="1"/>
        <end position="22"/>
    </location>
</feature>
<evidence type="ECO:0000256" key="1">
    <source>
        <dbReference type="SAM" id="MobiDB-lite"/>
    </source>
</evidence>
<dbReference type="EMBL" id="JAGKHQ010000017">
    <property type="protein sequence ID" value="KAG7489310.1"/>
    <property type="molecule type" value="Genomic_DNA"/>
</dbReference>
<evidence type="ECO:0000256" key="2">
    <source>
        <dbReference type="SAM" id="SignalP"/>
    </source>
</evidence>
<gene>
    <name evidence="4" type="ORF">JOB18_008997</name>
</gene>
<accession>A0AAV6QFM0</accession>
<keyword evidence="2" id="KW-0732">Signal</keyword>
<organism evidence="4 5">
    <name type="scientific">Solea senegalensis</name>
    <name type="common">Senegalese sole</name>
    <dbReference type="NCBI Taxonomy" id="28829"/>
    <lineage>
        <taxon>Eukaryota</taxon>
        <taxon>Metazoa</taxon>
        <taxon>Chordata</taxon>
        <taxon>Craniata</taxon>
        <taxon>Vertebrata</taxon>
        <taxon>Euteleostomi</taxon>
        <taxon>Actinopterygii</taxon>
        <taxon>Neopterygii</taxon>
        <taxon>Teleostei</taxon>
        <taxon>Neoteleostei</taxon>
        <taxon>Acanthomorphata</taxon>
        <taxon>Carangaria</taxon>
        <taxon>Pleuronectiformes</taxon>
        <taxon>Pleuronectoidei</taxon>
        <taxon>Soleidae</taxon>
        <taxon>Solea</taxon>
    </lineage>
</organism>
<feature type="region of interest" description="Disordered" evidence="1">
    <location>
        <begin position="84"/>
        <end position="111"/>
    </location>
</feature>
<reference evidence="4 5" key="1">
    <citation type="journal article" date="2021" name="Sci. Rep.">
        <title>Chromosome anchoring in Senegalese sole (Solea senegalensis) reveals sex-associated markers and genome rearrangements in flatfish.</title>
        <authorList>
            <person name="Guerrero-Cozar I."/>
            <person name="Gomez-Garrido J."/>
            <person name="Berbel C."/>
            <person name="Martinez-Blanch J.F."/>
            <person name="Alioto T."/>
            <person name="Claros M.G."/>
            <person name="Gagnaire P.A."/>
            <person name="Manchado M."/>
        </authorList>
    </citation>
    <scope>NUCLEOTIDE SEQUENCE [LARGE SCALE GENOMIC DNA]</scope>
    <source>
        <strain evidence="4">Sse05_10M</strain>
    </source>
</reference>
<dbReference type="GO" id="GO:0006955">
    <property type="term" value="P:immune response"/>
    <property type="evidence" value="ECO:0007669"/>
    <property type="project" value="InterPro"/>
</dbReference>
<feature type="domain" description="Chemokine interleukin-8-like" evidence="3">
    <location>
        <begin position="30"/>
        <end position="87"/>
    </location>
</feature>
<keyword evidence="5" id="KW-1185">Reference proteome</keyword>
<evidence type="ECO:0000313" key="5">
    <source>
        <dbReference type="Proteomes" id="UP000693946"/>
    </source>
</evidence>
<dbReference type="AlphaFoldDB" id="A0AAV6QFM0"/>
<dbReference type="Proteomes" id="UP000693946">
    <property type="component" value="Linkage Group LG5"/>
</dbReference>
<protein>
    <submittedName>
        <fullName evidence="4">C-X-C motif chemokine 10-like</fullName>
    </submittedName>
</protein>
<dbReference type="EMBL" id="JAGKHQ010000017">
    <property type="protein sequence ID" value="KAG7489309.1"/>
    <property type="molecule type" value="Genomic_DNA"/>
</dbReference>
<evidence type="ECO:0000259" key="3">
    <source>
        <dbReference type="Pfam" id="PF00048"/>
    </source>
</evidence>
<dbReference type="GO" id="GO:0005576">
    <property type="term" value="C:extracellular region"/>
    <property type="evidence" value="ECO:0007669"/>
    <property type="project" value="InterPro"/>
</dbReference>
<evidence type="ECO:0000313" key="4">
    <source>
        <dbReference type="EMBL" id="KAG7489310.1"/>
    </source>
</evidence>
<reference evidence="4" key="2">
    <citation type="submission" date="2021-03" db="EMBL/GenBank/DDBJ databases">
        <authorList>
            <person name="Guerrero-Cozar I."/>
            <person name="Gomez-Garrido J."/>
            <person name="Berbel C."/>
            <person name="Martinez-Blanch J.F."/>
            <person name="Alioto T."/>
            <person name="Claros M.G."/>
            <person name="Gagnaire P.A."/>
            <person name="Manchado M."/>
        </authorList>
    </citation>
    <scope>NUCLEOTIDE SEQUENCE</scope>
    <source>
        <strain evidence="4">Sse05_10M</strain>
        <tissue evidence="4">Blood</tissue>
    </source>
</reference>
<comment type="caution">
    <text evidence="4">The sequence shown here is derived from an EMBL/GenBank/DDBJ whole genome shotgun (WGS) entry which is preliminary data.</text>
</comment>
<sequence length="111" mass="12304">MNSTSSIFLLLLSCLLVLCVQGEPSTGSRKCKCLNGYIGRVRPELLKSEPRVYQPSSFCPELEIIIVLGTKEKCVNPESRFGQHVLSRQERKRAARSTTASQSNTENSTSL</sequence>
<dbReference type="Pfam" id="PF00048">
    <property type="entry name" value="IL8"/>
    <property type="match status" value="1"/>
</dbReference>
<name>A0AAV6QFM0_SOLSE</name>
<dbReference type="GO" id="GO:0008009">
    <property type="term" value="F:chemokine activity"/>
    <property type="evidence" value="ECO:0007669"/>
    <property type="project" value="InterPro"/>
</dbReference>
<proteinExistence type="predicted"/>
<feature type="compositionally biased region" description="Polar residues" evidence="1">
    <location>
        <begin position="96"/>
        <end position="111"/>
    </location>
</feature>